<proteinExistence type="predicted"/>
<dbReference type="GO" id="GO:0043565">
    <property type="term" value="F:sequence-specific DNA binding"/>
    <property type="evidence" value="ECO:0007669"/>
    <property type="project" value="TreeGrafter"/>
</dbReference>
<dbReference type="SMART" id="SM01321">
    <property type="entry name" value="Y1_Tnp"/>
    <property type="match status" value="1"/>
</dbReference>
<dbReference type="PANTHER" id="PTHR36966">
    <property type="entry name" value="REP-ASSOCIATED TYROSINE TRANSPOSASE"/>
    <property type="match status" value="1"/>
</dbReference>
<dbReference type="GeneID" id="93407429"/>
<dbReference type="EMBL" id="NFIJ01000022">
    <property type="protein sequence ID" value="OUO03472.1"/>
    <property type="molecule type" value="Genomic_DNA"/>
</dbReference>
<dbReference type="InterPro" id="IPR052715">
    <property type="entry name" value="RAYT_transposase"/>
</dbReference>
<dbReference type="AlphaFoldDB" id="A0A9Q5SPU4"/>
<dbReference type="InterPro" id="IPR036515">
    <property type="entry name" value="Transposase_17_sf"/>
</dbReference>
<evidence type="ECO:0000313" key="2">
    <source>
        <dbReference type="EMBL" id="OUO03472.1"/>
    </source>
</evidence>
<feature type="domain" description="Transposase IS200-like" evidence="1">
    <location>
        <begin position="17"/>
        <end position="164"/>
    </location>
</feature>
<gene>
    <name evidence="2" type="ORF">B5F96_15565</name>
</gene>
<dbReference type="SUPFAM" id="SSF143422">
    <property type="entry name" value="Transposase IS200-like"/>
    <property type="match status" value="1"/>
</dbReference>
<dbReference type="RefSeq" id="WP_008158281.1">
    <property type="nucleotide sequence ID" value="NZ_CAJLBM010000006.1"/>
</dbReference>
<dbReference type="GO" id="GO:0006313">
    <property type="term" value="P:DNA transposition"/>
    <property type="evidence" value="ECO:0007669"/>
    <property type="project" value="InterPro"/>
</dbReference>
<reference evidence="3" key="1">
    <citation type="submission" date="2017-04" db="EMBL/GenBank/DDBJ databases">
        <title>Function of individual gut microbiota members based on whole genome sequencing of pure cultures obtained from chicken caecum.</title>
        <authorList>
            <person name="Medvecky M."/>
            <person name="Cejkova D."/>
            <person name="Polansky O."/>
            <person name="Karasova D."/>
            <person name="Kubasova T."/>
            <person name="Cizek A."/>
            <person name="Rychlik I."/>
        </authorList>
    </citation>
    <scope>NUCLEOTIDE SEQUENCE [LARGE SCALE GENOMIC DNA]</scope>
    <source>
        <strain evidence="3">An42</strain>
    </source>
</reference>
<dbReference type="GO" id="GO:0004803">
    <property type="term" value="F:transposase activity"/>
    <property type="evidence" value="ECO:0007669"/>
    <property type="project" value="InterPro"/>
</dbReference>
<dbReference type="Proteomes" id="UP000195975">
    <property type="component" value="Unassembled WGS sequence"/>
</dbReference>
<protein>
    <recommendedName>
        <fullName evidence="1">Transposase IS200-like domain-containing protein</fullName>
    </recommendedName>
</protein>
<accession>A0A9Q5SPU4</accession>
<evidence type="ECO:0000313" key="3">
    <source>
        <dbReference type="Proteomes" id="UP000195975"/>
    </source>
</evidence>
<organism evidence="2 3">
    <name type="scientific">Parabacteroides johnsonii</name>
    <dbReference type="NCBI Taxonomy" id="387661"/>
    <lineage>
        <taxon>Bacteria</taxon>
        <taxon>Pseudomonadati</taxon>
        <taxon>Bacteroidota</taxon>
        <taxon>Bacteroidia</taxon>
        <taxon>Bacteroidales</taxon>
        <taxon>Tannerellaceae</taxon>
        <taxon>Parabacteroides</taxon>
    </lineage>
</organism>
<evidence type="ECO:0000259" key="1">
    <source>
        <dbReference type="SMART" id="SM01321"/>
    </source>
</evidence>
<dbReference type="PANTHER" id="PTHR36966:SF1">
    <property type="entry name" value="REP-ASSOCIATED TYROSINE TRANSPOSASE"/>
    <property type="match status" value="1"/>
</dbReference>
<comment type="caution">
    <text evidence="2">The sequence shown here is derived from an EMBL/GenBank/DDBJ whole genome shotgun (WGS) entry which is preliminary data.</text>
</comment>
<name>A0A9Q5SPU4_9BACT</name>
<sequence>MKKYDRHSIRLKGYDYSCKGLYFVTVCVQDRKQLLGNIMEGIMEINDIGELVQQEWLSIEQRFPVVLHEYTIMPNHFHAIIELVGAGLCSARIGDLREIDKRAEQSPAPTVGDVVCAFKSLSTKHYNRHWHYPKGHRLWQRNYYEHIIRNYDDYDRISCYIHHNPGRWEEDMFYG</sequence>
<dbReference type="InterPro" id="IPR002686">
    <property type="entry name" value="Transposase_17"/>
</dbReference>
<dbReference type="Gene3D" id="3.30.70.1290">
    <property type="entry name" value="Transposase IS200-like"/>
    <property type="match status" value="1"/>
</dbReference>